<reference evidence="4 5" key="1">
    <citation type="journal article" date="2020" name="Nat. Food">
        <title>A phased Vanilla planifolia genome enables genetic improvement of flavour and production.</title>
        <authorList>
            <person name="Hasing T."/>
            <person name="Tang H."/>
            <person name="Brym M."/>
            <person name="Khazi F."/>
            <person name="Huang T."/>
            <person name="Chambers A.H."/>
        </authorList>
    </citation>
    <scope>NUCLEOTIDE SEQUENCE [LARGE SCALE GENOMIC DNA]</scope>
    <source>
        <tissue evidence="2">Leaf</tissue>
    </source>
</reference>
<gene>
    <name evidence="3" type="ORF">HPP92_028271</name>
    <name evidence="2" type="ORF">HPP92_028289</name>
</gene>
<proteinExistence type="predicted"/>
<sequence>MTRPREHISSPSAGSQTPKPVRELNHGAQLRRLYPVFIQCPLATAAIMDGKRSKDLTSTPVISVERCLREVDNDKEAETESDDDAMIGLTLPLPPLPGYFLMMSFNRIWMTCPWKKVRILSNEIVLKGHSRQLNPEGHQVRAQVGVPPDRFLCVTGSAQAKVIKPKLARPLRIPVTV</sequence>
<dbReference type="EMBL" id="JADCNL010000448">
    <property type="protein sequence ID" value="KAG0447592.1"/>
    <property type="molecule type" value="Genomic_DNA"/>
</dbReference>
<dbReference type="AlphaFoldDB" id="A0A835P5U5"/>
<protein>
    <submittedName>
        <fullName evidence="2">Uncharacterized protein</fullName>
    </submittedName>
</protein>
<evidence type="ECO:0000313" key="3">
    <source>
        <dbReference type="EMBL" id="KAG0447592.1"/>
    </source>
</evidence>
<accession>A0A835P5U5</accession>
<organism evidence="2 5">
    <name type="scientific">Vanilla planifolia</name>
    <name type="common">Vanilla</name>
    <dbReference type="NCBI Taxonomy" id="51239"/>
    <lineage>
        <taxon>Eukaryota</taxon>
        <taxon>Viridiplantae</taxon>
        <taxon>Streptophyta</taxon>
        <taxon>Embryophyta</taxon>
        <taxon>Tracheophyta</taxon>
        <taxon>Spermatophyta</taxon>
        <taxon>Magnoliopsida</taxon>
        <taxon>Liliopsida</taxon>
        <taxon>Asparagales</taxon>
        <taxon>Orchidaceae</taxon>
        <taxon>Vanilloideae</taxon>
        <taxon>Vanilleae</taxon>
        <taxon>Vanilla</taxon>
    </lineage>
</organism>
<dbReference type="OrthoDB" id="10264376at2759"/>
<name>A0A835P5U5_VANPL</name>
<evidence type="ECO:0000313" key="5">
    <source>
        <dbReference type="Proteomes" id="UP000639772"/>
    </source>
</evidence>
<dbReference type="Proteomes" id="UP000639772">
    <property type="component" value="Unassembled WGS sequence"/>
</dbReference>
<dbReference type="EMBL" id="JADCNM010000449">
    <property type="protein sequence ID" value="KAG0447515.1"/>
    <property type="molecule type" value="Genomic_DNA"/>
</dbReference>
<feature type="region of interest" description="Disordered" evidence="1">
    <location>
        <begin position="1"/>
        <end position="21"/>
    </location>
</feature>
<comment type="caution">
    <text evidence="2">The sequence shown here is derived from an EMBL/GenBank/DDBJ whole genome shotgun (WGS) entry which is preliminary data.</text>
</comment>
<dbReference type="Proteomes" id="UP000636800">
    <property type="component" value="Unassembled WGS sequence"/>
</dbReference>
<evidence type="ECO:0000256" key="1">
    <source>
        <dbReference type="SAM" id="MobiDB-lite"/>
    </source>
</evidence>
<evidence type="ECO:0000313" key="4">
    <source>
        <dbReference type="Proteomes" id="UP000636800"/>
    </source>
</evidence>
<keyword evidence="4" id="KW-1185">Reference proteome</keyword>
<feature type="compositionally biased region" description="Polar residues" evidence="1">
    <location>
        <begin position="9"/>
        <end position="18"/>
    </location>
</feature>
<evidence type="ECO:0000313" key="2">
    <source>
        <dbReference type="EMBL" id="KAG0447515.1"/>
    </source>
</evidence>